<name>A0AC34RES1_9BILA</name>
<dbReference type="Proteomes" id="UP000887576">
    <property type="component" value="Unplaced"/>
</dbReference>
<protein>
    <submittedName>
        <fullName evidence="2">Uncharacterized protein</fullName>
    </submittedName>
</protein>
<evidence type="ECO:0000313" key="1">
    <source>
        <dbReference type="Proteomes" id="UP000887576"/>
    </source>
</evidence>
<dbReference type="WBParaSite" id="JU765_v2.g6279.t1">
    <property type="protein sequence ID" value="JU765_v2.g6279.t1"/>
    <property type="gene ID" value="JU765_v2.g6279"/>
</dbReference>
<accession>A0AC34RES1</accession>
<evidence type="ECO:0000313" key="2">
    <source>
        <dbReference type="WBParaSite" id="JU765_v2.g6279.t1"/>
    </source>
</evidence>
<sequence>MVDLKQTFNFYDYFGFIAVGAIFALALLVISFFILNFLLVNKQDELTIFEKFGSRHNLRLGPHRLDSIKRMQERRAIIEEEERALAEEKLQKQKGTFHPNSSASKPIIPQVEIEAASNS</sequence>
<reference evidence="2" key="1">
    <citation type="submission" date="2022-11" db="UniProtKB">
        <authorList>
            <consortium name="WormBaseParasite"/>
        </authorList>
    </citation>
    <scope>IDENTIFICATION</scope>
</reference>
<proteinExistence type="predicted"/>
<organism evidence="1 2">
    <name type="scientific">Panagrolaimus sp. JU765</name>
    <dbReference type="NCBI Taxonomy" id="591449"/>
    <lineage>
        <taxon>Eukaryota</taxon>
        <taxon>Metazoa</taxon>
        <taxon>Ecdysozoa</taxon>
        <taxon>Nematoda</taxon>
        <taxon>Chromadorea</taxon>
        <taxon>Rhabditida</taxon>
        <taxon>Tylenchina</taxon>
        <taxon>Panagrolaimomorpha</taxon>
        <taxon>Panagrolaimoidea</taxon>
        <taxon>Panagrolaimidae</taxon>
        <taxon>Panagrolaimus</taxon>
    </lineage>
</organism>